<dbReference type="RefSeq" id="WP_149404441.1">
    <property type="nucleotide sequence ID" value="NZ_BIXY01000128.1"/>
</dbReference>
<feature type="transmembrane region" description="Helical" evidence="7">
    <location>
        <begin position="352"/>
        <end position="374"/>
    </location>
</feature>
<dbReference type="Proteomes" id="UP000322530">
    <property type="component" value="Unassembled WGS sequence"/>
</dbReference>
<dbReference type="GO" id="GO:0012505">
    <property type="term" value="C:endomembrane system"/>
    <property type="evidence" value="ECO:0007669"/>
    <property type="project" value="UniProtKB-SubCell"/>
</dbReference>
<keyword evidence="4 7" id="KW-0812">Transmembrane</keyword>
<feature type="transmembrane region" description="Helical" evidence="7">
    <location>
        <begin position="386"/>
        <end position="405"/>
    </location>
</feature>
<dbReference type="PANTHER" id="PTHR13325">
    <property type="entry name" value="PROTEASE M50 MEMBRANE-BOUND TRANSCRIPTION FACTOR SITE 2 PROTEASE"/>
    <property type="match status" value="1"/>
</dbReference>
<comment type="caution">
    <text evidence="9">The sequence shown here is derived from an EMBL/GenBank/DDBJ whole genome shotgun (WGS) entry which is preliminary data.</text>
</comment>
<dbReference type="AlphaFoldDB" id="A0A5A5TKN4"/>
<evidence type="ECO:0000256" key="6">
    <source>
        <dbReference type="ARBA" id="ARBA00023136"/>
    </source>
</evidence>
<accession>A0A5A5TKN4</accession>
<comment type="similarity">
    <text evidence="3">Belongs to the peptidase M50B family.</text>
</comment>
<comment type="cofactor">
    <cofactor evidence="1">
        <name>Zn(2+)</name>
        <dbReference type="ChEBI" id="CHEBI:29105"/>
    </cofactor>
</comment>
<evidence type="ECO:0000256" key="4">
    <source>
        <dbReference type="ARBA" id="ARBA00022692"/>
    </source>
</evidence>
<proteinExistence type="inferred from homology"/>
<feature type="transmembrane region" description="Helical" evidence="7">
    <location>
        <begin position="179"/>
        <end position="196"/>
    </location>
</feature>
<keyword evidence="5 7" id="KW-1133">Transmembrane helix</keyword>
<evidence type="ECO:0000256" key="5">
    <source>
        <dbReference type="ARBA" id="ARBA00022989"/>
    </source>
</evidence>
<comment type="subcellular location">
    <subcellularLocation>
        <location evidence="2">Endomembrane system</location>
        <topology evidence="2">Multi-pass membrane protein</topology>
    </subcellularLocation>
</comment>
<evidence type="ECO:0000256" key="2">
    <source>
        <dbReference type="ARBA" id="ARBA00004127"/>
    </source>
</evidence>
<evidence type="ECO:0000313" key="10">
    <source>
        <dbReference type="Proteomes" id="UP000322530"/>
    </source>
</evidence>
<dbReference type="GO" id="GO:0016020">
    <property type="term" value="C:membrane"/>
    <property type="evidence" value="ECO:0007669"/>
    <property type="project" value="InterPro"/>
</dbReference>
<feature type="domain" description="Peptidase M50" evidence="8">
    <location>
        <begin position="191"/>
        <end position="264"/>
    </location>
</feature>
<dbReference type="GO" id="GO:0005737">
    <property type="term" value="C:cytoplasm"/>
    <property type="evidence" value="ECO:0007669"/>
    <property type="project" value="TreeGrafter"/>
</dbReference>
<evidence type="ECO:0000256" key="3">
    <source>
        <dbReference type="ARBA" id="ARBA00007931"/>
    </source>
</evidence>
<evidence type="ECO:0000256" key="7">
    <source>
        <dbReference type="SAM" id="Phobius"/>
    </source>
</evidence>
<keyword evidence="10" id="KW-1185">Reference proteome</keyword>
<dbReference type="InterPro" id="IPR008915">
    <property type="entry name" value="Peptidase_M50"/>
</dbReference>
<dbReference type="PANTHER" id="PTHR13325:SF3">
    <property type="entry name" value="MEMBRANE-BOUND TRANSCRIPTION FACTOR SITE-2 PROTEASE"/>
    <property type="match status" value="1"/>
</dbReference>
<dbReference type="OrthoDB" id="9800627at2"/>
<name>A0A5A5TKN4_9CHLR</name>
<dbReference type="GO" id="GO:0031293">
    <property type="term" value="P:membrane protein intracellular domain proteolysis"/>
    <property type="evidence" value="ECO:0007669"/>
    <property type="project" value="TreeGrafter"/>
</dbReference>
<dbReference type="GO" id="GO:0004222">
    <property type="term" value="F:metalloendopeptidase activity"/>
    <property type="evidence" value="ECO:0007669"/>
    <property type="project" value="InterPro"/>
</dbReference>
<evidence type="ECO:0000313" key="9">
    <source>
        <dbReference type="EMBL" id="GCF11619.1"/>
    </source>
</evidence>
<reference evidence="9 10" key="1">
    <citation type="submission" date="2019-01" db="EMBL/GenBank/DDBJ databases">
        <title>Draft genome sequence of Dictyobacter sp. Uno17.</title>
        <authorList>
            <person name="Wang C.M."/>
            <person name="Zheng Y."/>
            <person name="Sakai Y."/>
            <person name="Abe K."/>
            <person name="Yokota A."/>
            <person name="Yabe S."/>
        </authorList>
    </citation>
    <scope>NUCLEOTIDE SEQUENCE [LARGE SCALE GENOMIC DNA]</scope>
    <source>
        <strain evidence="9 10">Uno17</strain>
    </source>
</reference>
<organism evidence="9 10">
    <name type="scientific">Dictyobacter arantiisoli</name>
    <dbReference type="NCBI Taxonomy" id="2014874"/>
    <lineage>
        <taxon>Bacteria</taxon>
        <taxon>Bacillati</taxon>
        <taxon>Chloroflexota</taxon>
        <taxon>Ktedonobacteria</taxon>
        <taxon>Ktedonobacterales</taxon>
        <taxon>Dictyobacteraceae</taxon>
        <taxon>Dictyobacter</taxon>
    </lineage>
</organism>
<feature type="transmembrane region" description="Helical" evidence="7">
    <location>
        <begin position="243"/>
        <end position="264"/>
    </location>
</feature>
<dbReference type="CDD" id="cd05709">
    <property type="entry name" value="S2P-M50"/>
    <property type="match status" value="1"/>
</dbReference>
<sequence>MSIVTTDEHPLPQHPRVLTDLVYVQTSPQRYLVKDTQTGRYFRLSAAVVCIMQSLDGTKAPDVIGAELGLNVASVLYTVDQLARLFLLETDTDGPEQRKKKLKSQRHWLMRISLLRRDLITTDLWMDRVYQALRLKYVFSLWFGVALLVLYTGALLLSLHYQEPIQKTLATMTQWNGSLPGFVAISLAFDFVICLFHELAHGFACKHFGGKVQAFGVGLYFFRPVCYCDVTDAWAFPKRSQRLVTHSAGMAMNFFLTSLALLLLPLGASIHWLWTGIILILLVACIRAIINFNPLIRLDGYYLLADLLGIENLRQKAFNFLFSNVRRLLYKLGLTQIPPAQQMLRGNFREKLIFLFYGVFSISYTTIWCTTLATSYTHLLARYLGLWSWPLLCLGIAVVIMYPLWTRWEMNSRKHRAFHKYQLEHDHLSSK</sequence>
<evidence type="ECO:0000259" key="8">
    <source>
        <dbReference type="Pfam" id="PF02163"/>
    </source>
</evidence>
<keyword evidence="6 7" id="KW-0472">Membrane</keyword>
<evidence type="ECO:0000256" key="1">
    <source>
        <dbReference type="ARBA" id="ARBA00001947"/>
    </source>
</evidence>
<protein>
    <recommendedName>
        <fullName evidence="8">Peptidase M50 domain-containing protein</fullName>
    </recommendedName>
</protein>
<dbReference type="InterPro" id="IPR001193">
    <property type="entry name" value="MBTPS2"/>
</dbReference>
<gene>
    <name evidence="9" type="ORF">KDI_51830</name>
</gene>
<dbReference type="EMBL" id="BIXY01000128">
    <property type="protein sequence ID" value="GCF11619.1"/>
    <property type="molecule type" value="Genomic_DNA"/>
</dbReference>
<dbReference type="Pfam" id="PF02163">
    <property type="entry name" value="Peptidase_M50"/>
    <property type="match status" value="1"/>
</dbReference>
<feature type="transmembrane region" description="Helical" evidence="7">
    <location>
        <begin position="137"/>
        <end position="159"/>
    </location>
</feature>
<feature type="transmembrane region" description="Helical" evidence="7">
    <location>
        <begin position="270"/>
        <end position="290"/>
    </location>
</feature>